<dbReference type="GO" id="GO:0006606">
    <property type="term" value="P:protein import into nucleus"/>
    <property type="evidence" value="ECO:0007669"/>
    <property type="project" value="TreeGrafter"/>
</dbReference>
<keyword evidence="10" id="KW-0539">Nucleus</keyword>
<evidence type="ECO:0000313" key="17">
    <source>
        <dbReference type="EMBL" id="CCE92609.1"/>
    </source>
</evidence>
<feature type="compositionally biased region" description="Polar residues" evidence="15">
    <location>
        <begin position="213"/>
        <end position="229"/>
    </location>
</feature>
<evidence type="ECO:0000256" key="6">
    <source>
        <dbReference type="ARBA" id="ARBA00022816"/>
    </source>
</evidence>
<protein>
    <recommendedName>
        <fullName evidence="11">Nucleoporin NSP1</fullName>
    </recommendedName>
    <alternativeName>
        <fullName evidence="12">Nuclear pore protein NSP1</fullName>
    </alternativeName>
    <alternativeName>
        <fullName evidence="13">Nucleoskeletal-like protein</fullName>
    </alternativeName>
</protein>
<dbReference type="GO" id="GO:0051028">
    <property type="term" value="P:mRNA transport"/>
    <property type="evidence" value="ECO:0007669"/>
    <property type="project" value="UniProtKB-KW"/>
</dbReference>
<evidence type="ECO:0000256" key="12">
    <source>
        <dbReference type="ARBA" id="ARBA00078941"/>
    </source>
</evidence>
<dbReference type="EMBL" id="HE616746">
    <property type="protein sequence ID" value="CCE92609.1"/>
    <property type="molecule type" value="Genomic_DNA"/>
</dbReference>
<evidence type="ECO:0000256" key="7">
    <source>
        <dbReference type="ARBA" id="ARBA00022927"/>
    </source>
</evidence>
<dbReference type="GeneID" id="11504010"/>
<evidence type="ECO:0000256" key="15">
    <source>
        <dbReference type="SAM" id="MobiDB-lite"/>
    </source>
</evidence>
<dbReference type="PANTHER" id="PTHR12084:SF0">
    <property type="entry name" value="NUCLEAR PORE GLYCOPROTEIN P62"/>
    <property type="match status" value="1"/>
</dbReference>
<dbReference type="InParanoid" id="G8ZVG5"/>
<feature type="compositionally biased region" description="Low complexity" evidence="15">
    <location>
        <begin position="577"/>
        <end position="593"/>
    </location>
</feature>
<proteinExistence type="inferred from homology"/>
<dbReference type="STRING" id="1076872.G8ZVG5"/>
<feature type="compositionally biased region" description="Polar residues" evidence="15">
    <location>
        <begin position="1"/>
        <end position="20"/>
    </location>
</feature>
<evidence type="ECO:0000256" key="2">
    <source>
        <dbReference type="ARBA" id="ARBA00004567"/>
    </source>
</evidence>
<dbReference type="Gene3D" id="1.20.5.170">
    <property type="match status" value="1"/>
</dbReference>
<keyword evidence="14" id="KW-0175">Coiled coil</keyword>
<evidence type="ECO:0000256" key="10">
    <source>
        <dbReference type="ARBA" id="ARBA00023242"/>
    </source>
</evidence>
<evidence type="ECO:0000256" key="13">
    <source>
        <dbReference type="ARBA" id="ARBA00081079"/>
    </source>
</evidence>
<dbReference type="GO" id="GO:0005543">
    <property type="term" value="F:phospholipid binding"/>
    <property type="evidence" value="ECO:0007669"/>
    <property type="project" value="TreeGrafter"/>
</dbReference>
<evidence type="ECO:0000256" key="14">
    <source>
        <dbReference type="SAM" id="Coils"/>
    </source>
</evidence>
<dbReference type="RefSeq" id="XP_003681820.1">
    <property type="nucleotide sequence ID" value="XM_003681772.1"/>
</dbReference>
<feature type="compositionally biased region" description="Polar residues" evidence="15">
    <location>
        <begin position="328"/>
        <end position="356"/>
    </location>
</feature>
<sequence>MSLFTPNKQAGNASAGNPTFTFGAAGNSGAAGKAASTPLFGSNATGGGNNTQDASKSGTSTFAFGNGGANAGSAFSLGGKSTGSTFSFGAADSGDKSKPGFSFNLNNDNKTQTPNFGSSLPASGTTMANAPAFGNSQPALSGGFGKTGESKVDGGLFGNKNSNNASLTSLGSNSTSSVPQMNFGGNKDSEKTPSFGSVGDKPDDSKKTGGFSFGNSGQASLTANLGQQKDSSKPAAFSFGKTGTNDTGKDTSEQGGTGSTSVFSFGDSKKDEKTVPAFNLGGNKAPSLSFGANKNSTTQLGSTNPASFNFGSNASKQSLFSQDKKDQAQSSNTVPSLQSDSKQGDANQANSFSLNLKTGEENDNSQKQTDKSPFSFGGKTSSTSTSGFSFGAKADNETSSSKPGFSFGNKEAKPTEPNTLFGAKVNDKPQESKPAISFGATPDDNTKSTPGFTFGTKSEAKDEKPTSALSLSGELKDSSKPGFSFGAKPEESKGKPQTGFSFGTKTEEKKDKPQAGFSFGGKPEENKDKPQTGFSFGAKPEGNKDKPQTGFSFGAKPEEDKDKAQSGFSFGGKPDSAKQTGTTGTSTNKTGSKQFSFGETKKDGQEKSNTGTGGFSFGAKNDAYKKEEEIKGSGVASQTINSKNIETAPVSLDNKTLDDLITKWTEQLSGTATHFDEFSKKVNQWDQVLVKGGEQISQLYSETLTAEQNQNRIDQSLQYIERQQDELETFLDNYEQKAESLLSDVLSSAGGRAANNNDQKRQQAYHTAETLDENLNSLSLNLSSLIAEINDVSNTFNKATTMNLANKDENTQLVKLLNSHLEALKSLDDSSAALEHKIKLISK</sequence>
<dbReference type="GO" id="GO:0006405">
    <property type="term" value="P:RNA export from nucleus"/>
    <property type="evidence" value="ECO:0007669"/>
    <property type="project" value="TreeGrafter"/>
</dbReference>
<evidence type="ECO:0000256" key="5">
    <source>
        <dbReference type="ARBA" id="ARBA00022448"/>
    </source>
</evidence>
<evidence type="ECO:0000256" key="1">
    <source>
        <dbReference type="ARBA" id="ARBA00004335"/>
    </source>
</evidence>
<feature type="compositionally biased region" description="Polar residues" evidence="15">
    <location>
        <begin position="50"/>
        <end position="61"/>
    </location>
</feature>
<dbReference type="FunFam" id="1.20.5.170:FF:000040">
    <property type="entry name" value="Nuclear pore glycoprotein p62"/>
    <property type="match status" value="1"/>
</dbReference>
<feature type="compositionally biased region" description="Low complexity" evidence="15">
    <location>
        <begin position="23"/>
        <end position="35"/>
    </location>
</feature>
<accession>G8ZVG5</accession>
<feature type="coiled-coil region" evidence="14">
    <location>
        <begin position="717"/>
        <end position="744"/>
    </location>
</feature>
<dbReference type="eggNOG" id="KOG2196">
    <property type="taxonomic scope" value="Eukaryota"/>
</dbReference>
<dbReference type="InterPro" id="IPR026010">
    <property type="entry name" value="NSP1/NUP62"/>
</dbReference>
<keyword evidence="9" id="KW-0906">Nuclear pore complex</keyword>
<reference evidence="17 18" key="1">
    <citation type="journal article" date="2011" name="Proc. Natl. Acad. Sci. U.S.A.">
        <title>Evolutionary erosion of yeast sex chromosomes by mating-type switching accidents.</title>
        <authorList>
            <person name="Gordon J.L."/>
            <person name="Armisen D."/>
            <person name="Proux-Wera E."/>
            <person name="Oheigeartaigh S.S."/>
            <person name="Byrne K.P."/>
            <person name="Wolfe K.H."/>
        </authorList>
    </citation>
    <scope>NUCLEOTIDE SEQUENCE [LARGE SCALE GENOMIC DNA]</scope>
    <source>
        <strain evidence="18">ATCC 10662 / CBS 1146 / NBRC 0425 / NCYC 2629 / NRRL Y-866</strain>
    </source>
</reference>
<dbReference type="Pfam" id="PF05064">
    <property type="entry name" value="Nsp1_C"/>
    <property type="match status" value="1"/>
</dbReference>
<feature type="compositionally biased region" description="Low complexity" evidence="15">
    <location>
        <begin position="161"/>
        <end position="177"/>
    </location>
</feature>
<name>G8ZVG5_TORDE</name>
<evidence type="ECO:0000256" key="9">
    <source>
        <dbReference type="ARBA" id="ARBA00023132"/>
    </source>
</evidence>
<comment type="subcellular location">
    <subcellularLocation>
        <location evidence="1">Nucleus membrane</location>
        <topology evidence="1">Peripheral membrane protein</topology>
        <orientation evidence="1">Cytoplasmic side</orientation>
    </subcellularLocation>
    <subcellularLocation>
        <location evidence="3">Nucleus membrane</location>
        <topology evidence="3">Peripheral membrane protein</topology>
        <orientation evidence="3">Nucleoplasmic side</orientation>
    </subcellularLocation>
    <subcellularLocation>
        <location evidence="2">Nucleus</location>
        <location evidence="2">Nuclear pore complex</location>
    </subcellularLocation>
</comment>
<evidence type="ECO:0000256" key="3">
    <source>
        <dbReference type="ARBA" id="ARBA00004620"/>
    </source>
</evidence>
<evidence type="ECO:0000313" key="18">
    <source>
        <dbReference type="Proteomes" id="UP000005627"/>
    </source>
</evidence>
<keyword evidence="18" id="KW-1185">Reference proteome</keyword>
<keyword evidence="5" id="KW-0813">Transport</keyword>
<feature type="compositionally biased region" description="Polar residues" evidence="15">
    <location>
        <begin position="103"/>
        <end position="139"/>
    </location>
</feature>
<feature type="domain" description="Nucleoporin NSP1-like C-terminal" evidence="16">
    <location>
        <begin position="642"/>
        <end position="750"/>
    </location>
</feature>
<evidence type="ECO:0000256" key="8">
    <source>
        <dbReference type="ARBA" id="ARBA00023010"/>
    </source>
</evidence>
<evidence type="ECO:0000256" key="4">
    <source>
        <dbReference type="ARBA" id="ARBA00005911"/>
    </source>
</evidence>
<dbReference type="AlphaFoldDB" id="G8ZVG5"/>
<dbReference type="GO" id="GO:0017056">
    <property type="term" value="F:structural constituent of nuclear pore"/>
    <property type="evidence" value="ECO:0007669"/>
    <property type="project" value="InterPro"/>
</dbReference>
<dbReference type="Proteomes" id="UP000005627">
    <property type="component" value="Chromosome 5"/>
</dbReference>
<feature type="compositionally biased region" description="Low complexity" evidence="15">
    <location>
        <begin position="374"/>
        <end position="391"/>
    </location>
</feature>
<dbReference type="HOGENOM" id="CLU_020542_0_0_1"/>
<dbReference type="KEGG" id="tdl:TDEL_0E03660"/>
<comment type="similarity">
    <text evidence="4">Belongs to the nucleoporin NSP1/NUP62 family.</text>
</comment>
<feature type="region of interest" description="Disordered" evidence="15">
    <location>
        <begin position="86"/>
        <end position="620"/>
    </location>
</feature>
<evidence type="ECO:0000256" key="11">
    <source>
        <dbReference type="ARBA" id="ARBA00068864"/>
    </source>
</evidence>
<gene>
    <name evidence="17" type="primary">TDEL0E03660</name>
    <name evidence="17" type="ORF">TDEL_0E03660</name>
</gene>
<feature type="region of interest" description="Disordered" evidence="15">
    <location>
        <begin position="1"/>
        <end position="63"/>
    </location>
</feature>
<dbReference type="GO" id="GO:0031965">
    <property type="term" value="C:nuclear membrane"/>
    <property type="evidence" value="ECO:0007669"/>
    <property type="project" value="UniProtKB-SubCell"/>
</dbReference>
<feature type="compositionally biased region" description="Polar residues" evidence="15">
    <location>
        <begin position="290"/>
        <end position="321"/>
    </location>
</feature>
<dbReference type="PANTHER" id="PTHR12084">
    <property type="entry name" value="NUCLEAR PORE GLYCOPROTEIN P62-RELATED"/>
    <property type="match status" value="1"/>
</dbReference>
<keyword evidence="8" id="KW-0811">Translocation</keyword>
<organism evidence="17 18">
    <name type="scientific">Torulaspora delbrueckii</name>
    <name type="common">Yeast</name>
    <name type="synonym">Candida colliculosa</name>
    <dbReference type="NCBI Taxonomy" id="4950"/>
    <lineage>
        <taxon>Eukaryota</taxon>
        <taxon>Fungi</taxon>
        <taxon>Dikarya</taxon>
        <taxon>Ascomycota</taxon>
        <taxon>Saccharomycotina</taxon>
        <taxon>Saccharomycetes</taxon>
        <taxon>Saccharomycetales</taxon>
        <taxon>Saccharomycetaceae</taxon>
        <taxon>Torulaspora</taxon>
    </lineage>
</organism>
<keyword evidence="7" id="KW-0653">Protein transport</keyword>
<dbReference type="eggNOG" id="KOG4719">
    <property type="taxonomic scope" value="Eukaryota"/>
</dbReference>
<dbReference type="OrthoDB" id="344345at2759"/>
<dbReference type="GO" id="GO:0044613">
    <property type="term" value="C:nuclear pore central transport channel"/>
    <property type="evidence" value="ECO:0007669"/>
    <property type="project" value="TreeGrafter"/>
</dbReference>
<dbReference type="InterPro" id="IPR007758">
    <property type="entry name" value="Nucleoporin_NSP1_C"/>
</dbReference>
<keyword evidence="6" id="KW-0509">mRNA transport</keyword>
<evidence type="ECO:0000259" key="16">
    <source>
        <dbReference type="Pfam" id="PF05064"/>
    </source>
</evidence>